<dbReference type="Proteomes" id="UP000825072">
    <property type="component" value="Chromosome 1"/>
</dbReference>
<dbReference type="InterPro" id="IPR020846">
    <property type="entry name" value="MFS_dom"/>
</dbReference>
<dbReference type="EMBL" id="AP024747">
    <property type="protein sequence ID" value="BCY24636.1"/>
    <property type="molecule type" value="Genomic_DNA"/>
</dbReference>
<feature type="transmembrane region" description="Helical" evidence="7">
    <location>
        <begin position="147"/>
        <end position="166"/>
    </location>
</feature>
<dbReference type="PANTHER" id="PTHR23517">
    <property type="entry name" value="RESISTANCE PROTEIN MDTM, PUTATIVE-RELATED-RELATED"/>
    <property type="match status" value="1"/>
</dbReference>
<evidence type="ECO:0000256" key="2">
    <source>
        <dbReference type="ARBA" id="ARBA00022448"/>
    </source>
</evidence>
<evidence type="ECO:0000256" key="7">
    <source>
        <dbReference type="SAM" id="Phobius"/>
    </source>
</evidence>
<keyword evidence="4 7" id="KW-0812">Transmembrane</keyword>
<sequence length="403" mass="42127">MTDSTHTDPPTPPVTWSSIIVSAYLPTLMSSLGYGAVIPLIPLTAVHIGASAALAAAIAALVGIGQIIGDVPAGWLVTKIGEKWSLVMAMLIDAVALVSIGLVPHLGLLAVAVFVNGMAGVVYGIARQNYLTVAIPYRYRARALSTLGGVFRVGWFVGPMAGSWILRETSMSWAYGFASIASVLAAAVTTVMSDLPPVDTPQTATADAPTKISTWTIAKQNSKILWTTGLGVTALMVVQSARRSLLPLWCHANGLAPATTDLIYAWSMAADVLLFLPGGAFMDKFGRWWVAVPSIFIQAVALLTLPLAHTATTIGIVALIIGIGNGASSGIVMTLGSDASPNIGRPQFLAAWRLLSDTGSALGPIVVTLVTLAWPLSTASIVMSIIGLVGSYWMGRWAPRGKR</sequence>
<feature type="transmembrane region" description="Helical" evidence="7">
    <location>
        <begin position="172"/>
        <end position="192"/>
    </location>
</feature>
<gene>
    <name evidence="9" type="ORF">KB1_06260</name>
</gene>
<feature type="transmembrane region" description="Helical" evidence="7">
    <location>
        <begin position="108"/>
        <end position="126"/>
    </location>
</feature>
<protein>
    <submittedName>
        <fullName evidence="9">MFS transporter</fullName>
    </submittedName>
</protein>
<feature type="transmembrane region" description="Helical" evidence="7">
    <location>
        <begin position="373"/>
        <end position="394"/>
    </location>
</feature>
<dbReference type="PROSITE" id="PS50850">
    <property type="entry name" value="MFS"/>
    <property type="match status" value="1"/>
</dbReference>
<dbReference type="InterPro" id="IPR050171">
    <property type="entry name" value="MFS_Transporters"/>
</dbReference>
<dbReference type="SUPFAM" id="SSF103473">
    <property type="entry name" value="MFS general substrate transporter"/>
    <property type="match status" value="1"/>
</dbReference>
<reference evidence="9" key="1">
    <citation type="submission" date="2021-06" db="EMBL/GenBank/DDBJ databases">
        <title>Genome sequence of Cutibacterium modestum strain KB17-24694.</title>
        <authorList>
            <person name="Dekio I."/>
            <person name="Asahina A."/>
            <person name="Nishida M."/>
        </authorList>
    </citation>
    <scope>NUCLEOTIDE SEQUENCE</scope>
    <source>
        <strain evidence="9">KB17-24694</strain>
    </source>
</reference>
<dbReference type="Gene3D" id="1.20.1250.20">
    <property type="entry name" value="MFS general substrate transporter like domains"/>
    <property type="match status" value="2"/>
</dbReference>
<dbReference type="GO" id="GO:0005886">
    <property type="term" value="C:plasma membrane"/>
    <property type="evidence" value="ECO:0007669"/>
    <property type="project" value="UniProtKB-SubCell"/>
</dbReference>
<dbReference type="Pfam" id="PF07690">
    <property type="entry name" value="MFS_1"/>
    <property type="match status" value="1"/>
</dbReference>
<feature type="transmembrane region" description="Helical" evidence="7">
    <location>
        <begin position="36"/>
        <end position="64"/>
    </location>
</feature>
<dbReference type="GO" id="GO:0022857">
    <property type="term" value="F:transmembrane transporter activity"/>
    <property type="evidence" value="ECO:0007669"/>
    <property type="project" value="InterPro"/>
</dbReference>
<proteinExistence type="predicted"/>
<comment type="subcellular location">
    <subcellularLocation>
        <location evidence="1">Cell membrane</location>
        <topology evidence="1">Multi-pass membrane protein</topology>
    </subcellularLocation>
</comment>
<dbReference type="InterPro" id="IPR036259">
    <property type="entry name" value="MFS_trans_sf"/>
</dbReference>
<keyword evidence="2" id="KW-0813">Transport</keyword>
<keyword evidence="5 7" id="KW-1133">Transmembrane helix</keyword>
<feature type="transmembrane region" description="Helical" evidence="7">
    <location>
        <begin position="314"/>
        <end position="336"/>
    </location>
</feature>
<dbReference type="InterPro" id="IPR011701">
    <property type="entry name" value="MFS"/>
</dbReference>
<evidence type="ECO:0000256" key="6">
    <source>
        <dbReference type="ARBA" id="ARBA00023136"/>
    </source>
</evidence>
<dbReference type="AlphaFoldDB" id="A0AAD1NVN6"/>
<accession>A0AAD1NVN6</accession>
<dbReference type="CDD" id="cd17325">
    <property type="entry name" value="MFS_MdtG_SLC18_like"/>
    <property type="match status" value="1"/>
</dbReference>
<evidence type="ECO:0000313" key="10">
    <source>
        <dbReference type="Proteomes" id="UP000825072"/>
    </source>
</evidence>
<evidence type="ECO:0000256" key="4">
    <source>
        <dbReference type="ARBA" id="ARBA00022692"/>
    </source>
</evidence>
<evidence type="ECO:0000256" key="1">
    <source>
        <dbReference type="ARBA" id="ARBA00004651"/>
    </source>
</evidence>
<name>A0AAD1NVN6_9ACTN</name>
<feature type="transmembrane region" description="Helical" evidence="7">
    <location>
        <begin position="224"/>
        <end position="242"/>
    </location>
</feature>
<feature type="transmembrane region" description="Helical" evidence="7">
    <location>
        <begin position="84"/>
        <end position="102"/>
    </location>
</feature>
<organism evidence="9 10">
    <name type="scientific">Cutibacterium modestum</name>
    <dbReference type="NCBI Taxonomy" id="2559073"/>
    <lineage>
        <taxon>Bacteria</taxon>
        <taxon>Bacillati</taxon>
        <taxon>Actinomycetota</taxon>
        <taxon>Actinomycetes</taxon>
        <taxon>Propionibacteriales</taxon>
        <taxon>Propionibacteriaceae</taxon>
        <taxon>Cutibacterium</taxon>
    </lineage>
</organism>
<feature type="domain" description="Major facilitator superfamily (MFS) profile" evidence="8">
    <location>
        <begin position="19"/>
        <end position="402"/>
    </location>
</feature>
<evidence type="ECO:0000313" key="9">
    <source>
        <dbReference type="EMBL" id="BCY24636.1"/>
    </source>
</evidence>
<evidence type="ECO:0000259" key="8">
    <source>
        <dbReference type="PROSITE" id="PS50850"/>
    </source>
</evidence>
<evidence type="ECO:0000256" key="5">
    <source>
        <dbReference type="ARBA" id="ARBA00022989"/>
    </source>
</evidence>
<keyword evidence="6 7" id="KW-0472">Membrane</keyword>
<evidence type="ECO:0000256" key="3">
    <source>
        <dbReference type="ARBA" id="ARBA00022475"/>
    </source>
</evidence>
<feature type="transmembrane region" description="Helical" evidence="7">
    <location>
        <begin position="288"/>
        <end position="308"/>
    </location>
</feature>
<keyword evidence="3" id="KW-1003">Cell membrane</keyword>